<evidence type="ECO:0000313" key="1">
    <source>
        <dbReference type="EMBL" id="CAG8502439.1"/>
    </source>
</evidence>
<protein>
    <submittedName>
        <fullName evidence="1">23503_t:CDS:1</fullName>
    </submittedName>
</protein>
<organism evidence="1 2">
    <name type="scientific">Racocetra persica</name>
    <dbReference type="NCBI Taxonomy" id="160502"/>
    <lineage>
        <taxon>Eukaryota</taxon>
        <taxon>Fungi</taxon>
        <taxon>Fungi incertae sedis</taxon>
        <taxon>Mucoromycota</taxon>
        <taxon>Glomeromycotina</taxon>
        <taxon>Glomeromycetes</taxon>
        <taxon>Diversisporales</taxon>
        <taxon>Gigasporaceae</taxon>
        <taxon>Racocetra</taxon>
    </lineage>
</organism>
<dbReference type="EMBL" id="CAJVQC010001900">
    <property type="protein sequence ID" value="CAG8502439.1"/>
    <property type="molecule type" value="Genomic_DNA"/>
</dbReference>
<proteinExistence type="predicted"/>
<gene>
    <name evidence="1" type="ORF">RPERSI_LOCUS1884</name>
</gene>
<accession>A0ACA9L1Z4</accession>
<reference evidence="1" key="1">
    <citation type="submission" date="2021-06" db="EMBL/GenBank/DDBJ databases">
        <authorList>
            <person name="Kallberg Y."/>
            <person name="Tangrot J."/>
            <person name="Rosling A."/>
        </authorList>
    </citation>
    <scope>NUCLEOTIDE SEQUENCE</scope>
    <source>
        <strain evidence="1">MA461A</strain>
    </source>
</reference>
<sequence length="173" mass="19040">MPVVESISEQLSSLHLSEEITEEVIACARYGELSELENILKSYPIAYLASRDTFGNTALHMASANGHTKIVEYIIQTLKTLESDIVNAQNELGNTSLHWSSLNGHIEIVTLLISNGADVKIKNKAGRTAIYEAQQNNHEKVVEYLLSKMEPEKEPNGEDANGEDANGEDANRS</sequence>
<name>A0ACA9L1Z4_9GLOM</name>
<dbReference type="Proteomes" id="UP000789920">
    <property type="component" value="Unassembled WGS sequence"/>
</dbReference>
<comment type="caution">
    <text evidence="1">The sequence shown here is derived from an EMBL/GenBank/DDBJ whole genome shotgun (WGS) entry which is preliminary data.</text>
</comment>
<keyword evidence="2" id="KW-1185">Reference proteome</keyword>
<evidence type="ECO:0000313" key="2">
    <source>
        <dbReference type="Proteomes" id="UP000789920"/>
    </source>
</evidence>